<evidence type="ECO:0000256" key="3">
    <source>
        <dbReference type="ARBA" id="ARBA00022679"/>
    </source>
</evidence>
<dbReference type="SUPFAM" id="SSF55874">
    <property type="entry name" value="ATPase domain of HSP90 chaperone/DNA topoisomerase II/histidine kinase"/>
    <property type="match status" value="1"/>
</dbReference>
<dbReference type="Pfam" id="PF00512">
    <property type="entry name" value="HisKA"/>
    <property type="match status" value="1"/>
</dbReference>
<keyword evidence="8" id="KW-0934">Plastid</keyword>
<dbReference type="SUPFAM" id="SSF47384">
    <property type="entry name" value="Homodimeric domain of signal transducing histidine kinase"/>
    <property type="match status" value="1"/>
</dbReference>
<name>B1X4S4_PAUCH</name>
<dbReference type="InterPro" id="IPR005467">
    <property type="entry name" value="His_kinase_dom"/>
</dbReference>
<dbReference type="GeneID" id="6482029"/>
<dbReference type="Gene3D" id="3.30.565.10">
    <property type="entry name" value="Histidine kinase-like ATPase, C-terminal domain"/>
    <property type="match status" value="1"/>
</dbReference>
<dbReference type="InterPro" id="IPR003594">
    <property type="entry name" value="HATPase_dom"/>
</dbReference>
<reference evidence="8" key="2">
    <citation type="journal article" date="2008" name="Curr. Biol.">
        <title>Chromatophore genome sequence of Paulinella sheds light on acquisition of photosynthesis by eukaryotes.</title>
        <authorList>
            <person name="Nowack E.C.M."/>
            <person name="Melkonian M."/>
            <person name="Gloeckner G."/>
        </authorList>
    </citation>
    <scope>NUCLEOTIDE SEQUENCE [LARGE SCALE GENOMIC DNA]</scope>
</reference>
<gene>
    <name evidence="8" type="ordered locus">PCC_0508</name>
</gene>
<geneLocation type="organellar chromatophore" evidence="8"/>
<dbReference type="PANTHER" id="PTHR43711:SF32">
    <property type="entry name" value="SENSOR-TYPE HISTIDINE KINASE PRRB"/>
    <property type="match status" value="1"/>
</dbReference>
<dbReference type="EC" id="2.7.13.3" evidence="2"/>
<dbReference type="CDD" id="cd00075">
    <property type="entry name" value="HATPase"/>
    <property type="match status" value="1"/>
</dbReference>
<dbReference type="PANTHER" id="PTHR43711">
    <property type="entry name" value="TWO-COMPONENT HISTIDINE KINASE"/>
    <property type="match status" value="1"/>
</dbReference>
<dbReference type="AlphaFoldDB" id="B1X4S4"/>
<dbReference type="Gene3D" id="1.10.287.130">
    <property type="match status" value="1"/>
</dbReference>
<dbReference type="InterPro" id="IPR050736">
    <property type="entry name" value="Sensor_HK_Regulatory"/>
</dbReference>
<dbReference type="InterPro" id="IPR003661">
    <property type="entry name" value="HisK_dim/P_dom"/>
</dbReference>
<keyword evidence="5" id="KW-0902">Two-component regulatory system</keyword>
<evidence type="ECO:0000259" key="7">
    <source>
        <dbReference type="PROSITE" id="PS50109"/>
    </source>
</evidence>
<dbReference type="Pfam" id="PF02518">
    <property type="entry name" value="HATPase_c"/>
    <property type="match status" value="1"/>
</dbReference>
<sequence length="378" mass="42505">MKASQELFEFVRHQLNQFGDCPNMRNLVVYLAIPDDTRKTSLVVVGNWPPQHNSLPALEDDPSLQILEPCRLWMPLRRQRLLLGVLRAEIKTLPWPAPLTARLQSCARSLTEALFLELERQQLKEELNRVHQQVQLLVHQLRNPLAALRTFSQLLLKRLEPENRHRSLVEGMLVEQEQLKRYVEAIDRLGQPPLIISSSPIVDIPLLLPSALIPNDPTTLKSILEPLIERAKATAALQGRYWGGPQILPNWSGNGNAVLEILANLLENAFRYCPSTHPIGLYVDKTGEMEEWRLCVWDGGPSLPIKEREYIFERGKRGSNSINHNGTGLGLALAKGLARQIGGNLKLICPPAVINKSLPLEGNAFCLFLPSNTNSEET</sequence>
<evidence type="ECO:0000256" key="5">
    <source>
        <dbReference type="ARBA" id="ARBA00023012"/>
    </source>
</evidence>
<dbReference type="SMART" id="SM00388">
    <property type="entry name" value="HisKA"/>
    <property type="match status" value="1"/>
</dbReference>
<accession>B1X4S4</accession>
<evidence type="ECO:0000313" key="8">
    <source>
        <dbReference type="EMBL" id="ACB42943.1"/>
    </source>
</evidence>
<dbReference type="InterPro" id="IPR036890">
    <property type="entry name" value="HATPase_C_sf"/>
</dbReference>
<dbReference type="PROSITE" id="PS50109">
    <property type="entry name" value="HIS_KIN"/>
    <property type="match status" value="1"/>
</dbReference>
<dbReference type="RefSeq" id="YP_002049153.1">
    <property type="nucleotide sequence ID" value="NC_011087.1"/>
</dbReference>
<comment type="catalytic activity">
    <reaction evidence="1">
        <text>ATP + protein L-histidine = ADP + protein N-phospho-L-histidine.</text>
        <dbReference type="EC" id="2.7.13.3"/>
    </reaction>
</comment>
<keyword evidence="4 8" id="KW-0418">Kinase</keyword>
<dbReference type="EMBL" id="CP000815">
    <property type="protein sequence ID" value="ACB42943.1"/>
    <property type="molecule type" value="Genomic_DNA"/>
</dbReference>
<dbReference type="SMART" id="SM00387">
    <property type="entry name" value="HATPase_c"/>
    <property type="match status" value="1"/>
</dbReference>
<organism evidence="8">
    <name type="scientific">Paulinella chromatophora</name>
    <dbReference type="NCBI Taxonomy" id="39717"/>
    <lineage>
        <taxon>Eukaryota</taxon>
        <taxon>Sar</taxon>
        <taxon>Rhizaria</taxon>
        <taxon>Cercozoa</taxon>
        <taxon>Imbricatea</taxon>
        <taxon>Silicofilosea</taxon>
        <taxon>Euglyphida</taxon>
        <taxon>Paulinellidae</taxon>
        <taxon>Paulinella</taxon>
    </lineage>
</organism>
<dbReference type="GO" id="GO:0000155">
    <property type="term" value="F:phosphorelay sensor kinase activity"/>
    <property type="evidence" value="ECO:0007669"/>
    <property type="project" value="InterPro"/>
</dbReference>
<evidence type="ECO:0000256" key="4">
    <source>
        <dbReference type="ARBA" id="ARBA00022777"/>
    </source>
</evidence>
<evidence type="ECO:0000256" key="1">
    <source>
        <dbReference type="ARBA" id="ARBA00000085"/>
    </source>
</evidence>
<feature type="coiled-coil region" evidence="6">
    <location>
        <begin position="113"/>
        <end position="140"/>
    </location>
</feature>
<dbReference type="InterPro" id="IPR036097">
    <property type="entry name" value="HisK_dim/P_sf"/>
</dbReference>
<keyword evidence="3" id="KW-0808">Transferase</keyword>
<proteinExistence type="predicted"/>
<feature type="domain" description="Histidine kinase" evidence="7">
    <location>
        <begin position="136"/>
        <end position="373"/>
    </location>
</feature>
<dbReference type="CDD" id="cd00082">
    <property type="entry name" value="HisKA"/>
    <property type="match status" value="1"/>
</dbReference>
<evidence type="ECO:0000256" key="2">
    <source>
        <dbReference type="ARBA" id="ARBA00012438"/>
    </source>
</evidence>
<evidence type="ECO:0000256" key="6">
    <source>
        <dbReference type="SAM" id="Coils"/>
    </source>
</evidence>
<keyword evidence="6" id="KW-0175">Coiled coil</keyword>
<reference evidence="8" key="1">
    <citation type="submission" date="2007-08" db="EMBL/GenBank/DDBJ databases">
        <authorList>
            <person name="Gloeckner G."/>
            <person name="Nowack E."/>
            <person name="Melkonian M."/>
        </authorList>
    </citation>
    <scope>NUCLEOTIDE SEQUENCE</scope>
</reference>
<protein>
    <recommendedName>
        <fullName evidence="2">histidine kinase</fullName>
        <ecNumber evidence="2">2.7.13.3</ecNumber>
    </recommendedName>
</protein>